<dbReference type="InterPro" id="IPR011576">
    <property type="entry name" value="Pyridox_Oxase_N"/>
</dbReference>
<dbReference type="Proteomes" id="UP000294063">
    <property type="component" value="Unassembled WGS sequence"/>
</dbReference>
<name>A0A4Q5KUQ1_9GAMM</name>
<keyword evidence="6" id="KW-1185">Reference proteome</keyword>
<dbReference type="SUPFAM" id="SSF50475">
    <property type="entry name" value="FMN-binding split barrel"/>
    <property type="match status" value="1"/>
</dbReference>
<proteinExistence type="predicted"/>
<dbReference type="PANTHER" id="PTHR42815:SF2">
    <property type="entry name" value="FAD-BINDING, PUTATIVE (AFU_ORTHOLOGUE AFUA_6G07600)-RELATED"/>
    <property type="match status" value="1"/>
</dbReference>
<evidence type="ECO:0000259" key="2">
    <source>
        <dbReference type="Pfam" id="PF01243"/>
    </source>
</evidence>
<evidence type="ECO:0000256" key="1">
    <source>
        <dbReference type="SAM" id="MobiDB-lite"/>
    </source>
</evidence>
<dbReference type="AlphaFoldDB" id="A0A4Q5KUQ1"/>
<reference evidence="5 6" key="1">
    <citation type="submission" date="2019-02" db="EMBL/GenBank/DDBJ databases">
        <title>Genome sequences of Aliivibrio finisterrensis strains from farmed Atlantic salmon.</title>
        <authorList>
            <person name="Bowman J.P."/>
        </authorList>
    </citation>
    <scope>NUCLEOTIDE SEQUENCE [LARGE SCALE GENOMIC DNA]</scope>
    <source>
        <strain evidence="4 6">A21</strain>
        <strain evidence="3 5">A46</strain>
    </source>
</reference>
<dbReference type="Gene3D" id="2.30.110.10">
    <property type="entry name" value="Electron Transport, Fmn-binding Protein, Chain A"/>
    <property type="match status" value="1"/>
</dbReference>
<dbReference type="RefSeq" id="WP_130047937.1">
    <property type="nucleotide sequence ID" value="NZ_SEZK01000011.1"/>
</dbReference>
<protein>
    <submittedName>
        <fullName evidence="3">Pyridoxamine 5'-phosphate oxidase family protein</fullName>
    </submittedName>
</protein>
<organism evidence="3 5">
    <name type="scientific">Aliivibrio finisterrensis</name>
    <dbReference type="NCBI Taxonomy" id="511998"/>
    <lineage>
        <taxon>Bacteria</taxon>
        <taxon>Pseudomonadati</taxon>
        <taxon>Pseudomonadota</taxon>
        <taxon>Gammaproteobacteria</taxon>
        <taxon>Vibrionales</taxon>
        <taxon>Vibrionaceae</taxon>
        <taxon>Aliivibrio</taxon>
    </lineage>
</organism>
<gene>
    <name evidence="4" type="ORF">ERW53_08675</name>
    <name evidence="3" type="ORF">ERW57_08480</name>
</gene>
<evidence type="ECO:0000313" key="4">
    <source>
        <dbReference type="EMBL" id="RYU64668.1"/>
    </source>
</evidence>
<evidence type="ECO:0000313" key="6">
    <source>
        <dbReference type="Proteomes" id="UP000294166"/>
    </source>
</evidence>
<dbReference type="PANTHER" id="PTHR42815">
    <property type="entry name" value="FAD-BINDING, PUTATIVE (AFU_ORTHOLOGUE AFUA_6G07600)-RELATED"/>
    <property type="match status" value="1"/>
</dbReference>
<dbReference type="Proteomes" id="UP000294166">
    <property type="component" value="Unassembled WGS sequence"/>
</dbReference>
<dbReference type="EMBL" id="SEZN01000013">
    <property type="protein sequence ID" value="RYU64668.1"/>
    <property type="molecule type" value="Genomic_DNA"/>
</dbReference>
<feature type="domain" description="Pyridoxamine 5'-phosphate oxidase N-terminal" evidence="2">
    <location>
        <begin position="37"/>
        <end position="135"/>
    </location>
</feature>
<dbReference type="EMBL" id="SEZK01000011">
    <property type="protein sequence ID" value="RYU51935.1"/>
    <property type="molecule type" value="Genomic_DNA"/>
</dbReference>
<evidence type="ECO:0000313" key="3">
    <source>
        <dbReference type="EMBL" id="RYU51935.1"/>
    </source>
</evidence>
<evidence type="ECO:0000313" key="5">
    <source>
        <dbReference type="Proteomes" id="UP000294063"/>
    </source>
</evidence>
<accession>A0A4Q5KUQ1</accession>
<dbReference type="InterPro" id="IPR012349">
    <property type="entry name" value="Split_barrel_FMN-bd"/>
</dbReference>
<dbReference type="Pfam" id="PF01243">
    <property type="entry name" value="PNPOx_N"/>
    <property type="match status" value="1"/>
</dbReference>
<feature type="region of interest" description="Disordered" evidence="1">
    <location>
        <begin position="173"/>
        <end position="194"/>
    </location>
</feature>
<sequence>MMRNFYSENQLRIQKLNGSERIAKQLEDTRLMIEFNDDVAQIVNSSLFFFIATSSGDRNLECSYKGGNEGFVRVMSDNELAFANYDGNGMYKTLGNIDENPEVALLFIQFNGDKRRIRINGRARISTDKEITQHFPKAESVIIVEAEFIFPNCPRHIDTMRFEENSIYSPTEGYTPPEPYWKSKPDLAPYVKKR</sequence>
<comment type="caution">
    <text evidence="3">The sequence shown here is derived from an EMBL/GenBank/DDBJ whole genome shotgun (WGS) entry which is preliminary data.</text>
</comment>